<dbReference type="AlphaFoldDB" id="A0A7Y0MSF3"/>
<comment type="caution">
    <text evidence="1">The sequence shown here is derived from an EMBL/GenBank/DDBJ whole genome shotgun (WGS) entry which is preliminary data.</text>
</comment>
<dbReference type="Pfam" id="PF14305">
    <property type="entry name" value="ATPgrasp_TupA"/>
    <property type="match status" value="1"/>
</dbReference>
<reference evidence="1 2" key="1">
    <citation type="submission" date="2020-04" db="EMBL/GenBank/DDBJ databases">
        <title>Whole-genome sequencing of Vibrio spp. from China reveals different genetic environments of blaCTX-M-14 among diverse lineages.</title>
        <authorList>
            <person name="Zheng Z."/>
            <person name="Ye L."/>
            <person name="Chen S."/>
        </authorList>
    </citation>
    <scope>NUCLEOTIDE SEQUENCE [LARGE SCALE GENOMIC DNA]</scope>
    <source>
        <strain evidence="1 2">Vb1636</strain>
    </source>
</reference>
<gene>
    <name evidence="1" type="ORF">HKB35_01435</name>
</gene>
<dbReference type="SUPFAM" id="SSF56059">
    <property type="entry name" value="Glutathione synthetase ATP-binding domain-like"/>
    <property type="match status" value="1"/>
</dbReference>
<proteinExistence type="predicted"/>
<accession>A0A7Y0MSF3</accession>
<dbReference type="EMBL" id="JABCMA010000001">
    <property type="protein sequence ID" value="NMR72281.1"/>
    <property type="molecule type" value="Genomic_DNA"/>
</dbReference>
<sequence length="305" mass="35985">MTNLSIINICGGNVKKVKNLVRDLLRLTLGKRLYIKVRFILTHGYWPNLRHPRTWNEKIQYRKLNDSPFKFSRYVDKYTVRSEVSREIGEEYLIPLIGVYEKIEPSHFNDFPNSFVIKTSNGGGGENVLIIEDKSNIDIVSICKRFNRYLNIKIGEKIDETFYDIEKPVIIVEHLLRHSDGRFPSDYKLHIFNGKRQEIIIQIDEDRFGNHKRSLFDIDGKKLNFNIQPKYDEVSENYIFPENFNDLVYKASLIASKFKYSRVDMYNVDGNVFFGEITFCHGSGWEPTSTKDVDFMLGRYWEEYN</sequence>
<name>A0A7Y0MSF3_VIBAL</name>
<dbReference type="Proteomes" id="UP000565155">
    <property type="component" value="Unassembled WGS sequence"/>
</dbReference>
<evidence type="ECO:0000313" key="2">
    <source>
        <dbReference type="Proteomes" id="UP000565155"/>
    </source>
</evidence>
<protein>
    <submittedName>
        <fullName evidence="1">Uncharacterized protein</fullName>
    </submittedName>
</protein>
<organism evidence="1 2">
    <name type="scientific">Vibrio alginolyticus</name>
    <dbReference type="NCBI Taxonomy" id="663"/>
    <lineage>
        <taxon>Bacteria</taxon>
        <taxon>Pseudomonadati</taxon>
        <taxon>Pseudomonadota</taxon>
        <taxon>Gammaproteobacteria</taxon>
        <taxon>Vibrionales</taxon>
        <taxon>Vibrionaceae</taxon>
        <taxon>Vibrio</taxon>
    </lineage>
</organism>
<evidence type="ECO:0000313" key="1">
    <source>
        <dbReference type="EMBL" id="NMR72281.1"/>
    </source>
</evidence>
<dbReference type="InterPro" id="IPR029465">
    <property type="entry name" value="ATPgrasp_TupA"/>
</dbReference>